<dbReference type="RefSeq" id="WP_121918200.1">
    <property type="nucleotide sequence ID" value="NZ_REFV01000014.1"/>
</dbReference>
<dbReference type="Pfam" id="PF12770">
    <property type="entry name" value="CHAT"/>
    <property type="match status" value="1"/>
</dbReference>
<sequence length="911" mass="103247">MRRWLFVLILGGVVGVSSAFAKACPELISGAELEFKPYTLFTQSQQKPTSAEEIYKTLDTFLENPDTEHISTFEDYLTNIEVEHNEARLAKVIAHSNLAYFQRKNGQLQDAITNYTKAWGICDRYNLQDFDILDSCLKPLGNLYTQTNALEEAQNTIEQYLLRAQKSKDKDAIAGGILNLSVVFYSQGKHRQAIQLLEEGLLIQPKNADLWMNLASNLFGNKQDDEAIIAVKKSIALKPSEPNAYKLLGQIYANQGAYDNALEAFYATLELLNKNQNTISRDLAKTHLAIAQTYISQTIALEQPRYFQKAKLEVIKTYQLLIPNFESNQEQPTINQLYSENTLLDALDLHSEIATLENDHLKALEISDLAFEVQRIMQLDMMMQGSQLVMQSSMKRRTERYLENAFMLYQQKRSDSLLQSVLNAIERSKNTLVSSAYLEKKQLSQLSENPLVDKITFQEQQVAQAQEKLQKLRKVDAVESNVYQETLGEYGNASRQVQHLKKQLASEFPLLQDKGISLSDLKEKTAQKNQTFVHYFIGKENSYQFAVNGSEVIFKPITLSASEQENLITTTQNFNRFFTDAGQINSNPQLYAQTAFELYKQLQIPKKGQLIICPDGILNFVPFVALLMEETATISYEKMPFLVKECTLSYELSARLYLEMDKKMSDSSSALGVFPVFEGTDLELSYSMEEAQVLESYFMTELLMREEAVAESVLSTAPKASFAKAYNHNVLHFSTHATGGTFSKPAMIRFYDAEVPVTRFYGESFLPDLVVLSACETGVGKLIAGEGAQSLARGFQFAGARNVLFTLWQVNDRSTARLMGDYYQNLSKITSRNLSLHNAQLSYLNDSEITNAQKSPYYWAPFVYYGTTEIVQESTLWKWALGVVIVVFLSLIIFKNGVTSRVFNRKRVHES</sequence>
<evidence type="ECO:0000256" key="2">
    <source>
        <dbReference type="SAM" id="Phobius"/>
    </source>
</evidence>
<accession>A0A3M0FVH4</accession>
<dbReference type="PANTHER" id="PTHR10098:SF108">
    <property type="entry name" value="TETRATRICOPEPTIDE REPEAT PROTEIN 28"/>
    <property type="match status" value="1"/>
</dbReference>
<keyword evidence="1" id="KW-0802">TPR repeat</keyword>
<dbReference type="Pfam" id="PF14559">
    <property type="entry name" value="TPR_19"/>
    <property type="match status" value="1"/>
</dbReference>
<feature type="transmembrane region" description="Helical" evidence="2">
    <location>
        <begin position="876"/>
        <end position="898"/>
    </location>
</feature>
<evidence type="ECO:0000313" key="4">
    <source>
        <dbReference type="EMBL" id="RMB56780.1"/>
    </source>
</evidence>
<dbReference type="Gene3D" id="1.25.40.10">
    <property type="entry name" value="Tetratricopeptide repeat domain"/>
    <property type="match status" value="2"/>
</dbReference>
<feature type="repeat" description="TPR" evidence="1">
    <location>
        <begin position="174"/>
        <end position="207"/>
    </location>
</feature>
<keyword evidence="2" id="KW-0472">Membrane</keyword>
<dbReference type="Proteomes" id="UP000281985">
    <property type="component" value="Unassembled WGS sequence"/>
</dbReference>
<comment type="caution">
    <text evidence="4">The sequence shown here is derived from an EMBL/GenBank/DDBJ whole genome shotgun (WGS) entry which is preliminary data.</text>
</comment>
<proteinExistence type="predicted"/>
<dbReference type="InterPro" id="IPR019734">
    <property type="entry name" value="TPR_rpt"/>
</dbReference>
<organism evidence="4 5">
    <name type="scientific">Dokdonia sinensis</name>
    <dbReference type="NCBI Taxonomy" id="2479847"/>
    <lineage>
        <taxon>Bacteria</taxon>
        <taxon>Pseudomonadati</taxon>
        <taxon>Bacteroidota</taxon>
        <taxon>Flavobacteriia</taxon>
        <taxon>Flavobacteriales</taxon>
        <taxon>Flavobacteriaceae</taxon>
        <taxon>Dokdonia</taxon>
    </lineage>
</organism>
<feature type="repeat" description="TPR" evidence="1">
    <location>
        <begin position="242"/>
        <end position="275"/>
    </location>
</feature>
<evidence type="ECO:0000259" key="3">
    <source>
        <dbReference type="Pfam" id="PF12770"/>
    </source>
</evidence>
<name>A0A3M0FVH4_9FLAO</name>
<evidence type="ECO:0000313" key="5">
    <source>
        <dbReference type="Proteomes" id="UP000281985"/>
    </source>
</evidence>
<keyword evidence="2" id="KW-1133">Transmembrane helix</keyword>
<keyword evidence="5" id="KW-1185">Reference proteome</keyword>
<reference evidence="4 5" key="1">
    <citation type="submission" date="2018-10" db="EMBL/GenBank/DDBJ databases">
        <title>Dokdonia luteus sp. nov., isolated from sea water.</title>
        <authorList>
            <person name="Zhou L.Y."/>
            <person name="Du Z.J."/>
        </authorList>
    </citation>
    <scope>NUCLEOTIDE SEQUENCE [LARGE SCALE GENOMIC DNA]</scope>
    <source>
        <strain evidence="4 5">SH27</strain>
    </source>
</reference>
<gene>
    <name evidence="4" type="ORF">EAX61_13355</name>
</gene>
<dbReference type="SMART" id="SM00028">
    <property type="entry name" value="TPR"/>
    <property type="match status" value="4"/>
</dbReference>
<feature type="domain" description="CHAT" evidence="3">
    <location>
        <begin position="590"/>
        <end position="866"/>
    </location>
</feature>
<dbReference type="SUPFAM" id="SSF48452">
    <property type="entry name" value="TPR-like"/>
    <property type="match status" value="1"/>
</dbReference>
<dbReference type="InterPro" id="IPR024983">
    <property type="entry name" value="CHAT_dom"/>
</dbReference>
<evidence type="ECO:0000256" key="1">
    <source>
        <dbReference type="PROSITE-ProRule" id="PRU00339"/>
    </source>
</evidence>
<protein>
    <submittedName>
        <fullName evidence="4">CHAT domain-containing protein</fullName>
    </submittedName>
</protein>
<dbReference type="InterPro" id="IPR011990">
    <property type="entry name" value="TPR-like_helical_dom_sf"/>
</dbReference>
<dbReference type="OrthoDB" id="9771112at2"/>
<dbReference type="EMBL" id="REFV01000014">
    <property type="protein sequence ID" value="RMB56780.1"/>
    <property type="molecule type" value="Genomic_DNA"/>
</dbReference>
<dbReference type="PANTHER" id="PTHR10098">
    <property type="entry name" value="RAPSYN-RELATED"/>
    <property type="match status" value="1"/>
</dbReference>
<dbReference type="AlphaFoldDB" id="A0A3M0FVH4"/>
<keyword evidence="2" id="KW-0812">Transmembrane</keyword>
<dbReference type="PROSITE" id="PS50005">
    <property type="entry name" value="TPR"/>
    <property type="match status" value="2"/>
</dbReference>